<keyword evidence="2" id="KW-0812">Transmembrane</keyword>
<keyword evidence="4" id="KW-1185">Reference proteome</keyword>
<organism evidence="3 4">
    <name type="scientific">Halobacillus locisalis</name>
    <dbReference type="NCBI Taxonomy" id="220753"/>
    <lineage>
        <taxon>Bacteria</taxon>
        <taxon>Bacillati</taxon>
        <taxon>Bacillota</taxon>
        <taxon>Bacilli</taxon>
        <taxon>Bacillales</taxon>
        <taxon>Bacillaceae</taxon>
        <taxon>Halobacillus</taxon>
    </lineage>
</organism>
<dbReference type="EMBL" id="JACEFG010000001">
    <property type="protein sequence ID" value="MBA2173926.1"/>
    <property type="molecule type" value="Genomic_DNA"/>
</dbReference>
<name>A0A838CQM0_9BACI</name>
<protein>
    <submittedName>
        <fullName evidence="3">Uncharacterized protein</fullName>
    </submittedName>
</protein>
<reference evidence="3 4" key="1">
    <citation type="journal article" date="2004" name="Extremophiles">
        <title>Halobacillus locisalis sp. nov., a halophilic bacterium isolated from a marine solar saltern of the Yellow Sea in Korea.</title>
        <authorList>
            <person name="Yoon J.H."/>
            <person name="Kang K.H."/>
            <person name="Oh T.K."/>
            <person name="Park Y.H."/>
        </authorList>
    </citation>
    <scope>NUCLEOTIDE SEQUENCE [LARGE SCALE GENOMIC DNA]</scope>
    <source>
        <strain evidence="3 4">KCTC 3788</strain>
    </source>
</reference>
<dbReference type="RefSeq" id="WP_181470954.1">
    <property type="nucleotide sequence ID" value="NZ_JACEFG010000001.1"/>
</dbReference>
<sequence>MKAMIWITFLVVVIYSWLMVYILAKLGSVPAQSVISIVRGNNQSSSTEHKRKYEHTISTR</sequence>
<evidence type="ECO:0000256" key="1">
    <source>
        <dbReference type="SAM" id="MobiDB-lite"/>
    </source>
</evidence>
<keyword evidence="2" id="KW-0472">Membrane</keyword>
<comment type="caution">
    <text evidence="3">The sequence shown here is derived from an EMBL/GenBank/DDBJ whole genome shotgun (WGS) entry which is preliminary data.</text>
</comment>
<feature type="region of interest" description="Disordered" evidence="1">
    <location>
        <begin position="41"/>
        <end position="60"/>
    </location>
</feature>
<feature type="transmembrane region" description="Helical" evidence="2">
    <location>
        <begin position="6"/>
        <end position="24"/>
    </location>
</feature>
<accession>A0A838CQM0</accession>
<proteinExistence type="predicted"/>
<keyword evidence="2" id="KW-1133">Transmembrane helix</keyword>
<evidence type="ECO:0000313" key="4">
    <source>
        <dbReference type="Proteomes" id="UP000571017"/>
    </source>
</evidence>
<evidence type="ECO:0000313" key="3">
    <source>
        <dbReference type="EMBL" id="MBA2173926.1"/>
    </source>
</evidence>
<evidence type="ECO:0000256" key="2">
    <source>
        <dbReference type="SAM" id="Phobius"/>
    </source>
</evidence>
<dbReference type="Proteomes" id="UP000571017">
    <property type="component" value="Unassembled WGS sequence"/>
</dbReference>
<gene>
    <name evidence="3" type="ORF">H0266_03335</name>
</gene>
<dbReference type="AlphaFoldDB" id="A0A838CQM0"/>